<organism evidence="5 6">
    <name type="scientific">Moritella viscosa</name>
    <dbReference type="NCBI Taxonomy" id="80854"/>
    <lineage>
        <taxon>Bacteria</taxon>
        <taxon>Pseudomonadati</taxon>
        <taxon>Pseudomonadota</taxon>
        <taxon>Gammaproteobacteria</taxon>
        <taxon>Alteromonadales</taxon>
        <taxon>Moritellaceae</taxon>
        <taxon>Moritella</taxon>
    </lineage>
</organism>
<keyword evidence="3" id="KW-0067">ATP-binding</keyword>
<dbReference type="InterPro" id="IPR027417">
    <property type="entry name" value="P-loop_NTPase"/>
</dbReference>
<evidence type="ECO:0000256" key="2">
    <source>
        <dbReference type="ARBA" id="ARBA00022741"/>
    </source>
</evidence>
<sequence length="553" mass="61967">MSNESGLYLKNKALIQLCLEDRNTYVTDEFEINTADPKSPKHEAIYDLVKSLPEMVGKPINCVMVDKVSVEMMHEMMTQFHEKLIKKEGAKLTELQSRLAAICQTAIERNTSDIHLEVERGRMRILMRVDGERELIKELHNGGSAEHNTTADAEQLVTLIFSTLGGQDVKITDPANGRFDLLLSYKGEPKKFEWRAALIPLSRGFKLTLRCLTPRDKPIGLDDMDLPVPYLTILRSALKKRNGAIVVCGPVGSGKSSLVNAMLAEMDSIGRSIHCMEDPVEFELEHVCKTTVEPDKETVVDSGKYRDYAFYTKETLRHDVDVANIGEVRDNKAAREFCRKGEVGGLVLTTLHTNSAYGVPQTFIESLNVPPAIVGAPDLMLMFVHARLVKKLCSCALDFSASATEKAYQDTGNIDDYNLKRAQIHALFYEPVTEDNGVEISLNDNIYKPNADVSNIRIANPKGCQKCNFQGERGRLSVMEIIALEAEDRRYIVNQDTHGWLAHLKKNDWPDISVHTKSRIRNGQVDISSAVKQVDKLIAAESNTIYQQMREAL</sequence>
<keyword evidence="2" id="KW-0547">Nucleotide-binding</keyword>
<evidence type="ECO:0000259" key="4">
    <source>
        <dbReference type="Pfam" id="PF00437"/>
    </source>
</evidence>
<comment type="caution">
    <text evidence="5">The sequence shown here is derived from an EMBL/GenBank/DDBJ whole genome shotgun (WGS) entry which is preliminary data.</text>
</comment>
<dbReference type="RefSeq" id="WP_075532022.1">
    <property type="nucleotide sequence ID" value="NZ_CAWRCN010000151.1"/>
</dbReference>
<dbReference type="PANTHER" id="PTHR30258">
    <property type="entry name" value="TYPE II SECRETION SYSTEM PROTEIN GSPE-RELATED"/>
    <property type="match status" value="1"/>
</dbReference>
<dbReference type="SUPFAM" id="SSF52540">
    <property type="entry name" value="P-loop containing nucleoside triphosphate hydrolases"/>
    <property type="match status" value="1"/>
</dbReference>
<dbReference type="InterPro" id="IPR001482">
    <property type="entry name" value="T2SS/T4SS_dom"/>
</dbReference>
<reference evidence="5 6" key="1">
    <citation type="submission" date="2016-11" db="EMBL/GenBank/DDBJ databases">
        <authorList>
            <person name="Klemetsen T."/>
        </authorList>
    </citation>
    <scope>NUCLEOTIDE SEQUENCE [LARGE SCALE GENOMIC DNA]</scope>
    <source>
        <strain evidence="5">MT 2528</strain>
    </source>
</reference>
<comment type="similarity">
    <text evidence="1">Belongs to the GSP E family.</text>
</comment>
<dbReference type="Pfam" id="PF00437">
    <property type="entry name" value="T2SSE"/>
    <property type="match status" value="1"/>
</dbReference>
<evidence type="ECO:0000313" key="6">
    <source>
        <dbReference type="Proteomes" id="UP000182660"/>
    </source>
</evidence>
<keyword evidence="6" id="KW-1185">Reference proteome</keyword>
<protein>
    <submittedName>
        <fullName evidence="5">Hypothetical type II secretion protein</fullName>
    </submittedName>
</protein>
<accession>A0ABY1HKH2</accession>
<name>A0ABY1HKH2_9GAMM</name>
<gene>
    <name evidence="5" type="ORF">MT2528_4009</name>
</gene>
<evidence type="ECO:0000256" key="3">
    <source>
        <dbReference type="ARBA" id="ARBA00022840"/>
    </source>
</evidence>
<evidence type="ECO:0000313" key="5">
    <source>
        <dbReference type="EMBL" id="SGZ00301.1"/>
    </source>
</evidence>
<evidence type="ECO:0000256" key="1">
    <source>
        <dbReference type="ARBA" id="ARBA00006611"/>
    </source>
</evidence>
<dbReference type="Gene3D" id="3.30.450.90">
    <property type="match status" value="1"/>
</dbReference>
<dbReference type="EMBL" id="FPLJ01000092">
    <property type="protein sequence ID" value="SGZ00301.1"/>
    <property type="molecule type" value="Genomic_DNA"/>
</dbReference>
<dbReference type="Gene3D" id="3.40.50.300">
    <property type="entry name" value="P-loop containing nucleotide triphosphate hydrolases"/>
    <property type="match status" value="1"/>
</dbReference>
<dbReference type="PANTHER" id="PTHR30258:SF2">
    <property type="entry name" value="COMG OPERON PROTEIN 1"/>
    <property type="match status" value="1"/>
</dbReference>
<proteinExistence type="inferred from homology"/>
<dbReference type="Proteomes" id="UP000182660">
    <property type="component" value="Unassembled WGS sequence"/>
</dbReference>
<feature type="domain" description="Bacterial type II secretion system protein E" evidence="4">
    <location>
        <begin position="95"/>
        <end position="528"/>
    </location>
</feature>